<proteinExistence type="inferred from homology"/>
<dbReference type="GO" id="GO:0006260">
    <property type="term" value="P:DNA replication"/>
    <property type="evidence" value="ECO:0007669"/>
    <property type="project" value="InterPro"/>
</dbReference>
<protein>
    <recommendedName>
        <fullName evidence="2 3">Single-stranded DNA-binding protein</fullName>
        <shortName evidence="2">SSB</shortName>
    </recommendedName>
</protein>
<keyword evidence="5" id="KW-1185">Reference proteome</keyword>
<evidence type="ECO:0000313" key="4">
    <source>
        <dbReference type="EMBL" id="RFM30262.1"/>
    </source>
</evidence>
<evidence type="ECO:0000256" key="1">
    <source>
        <dbReference type="ARBA" id="ARBA00023125"/>
    </source>
</evidence>
<evidence type="ECO:0000313" key="5">
    <source>
        <dbReference type="Proteomes" id="UP000261284"/>
    </source>
</evidence>
<dbReference type="Pfam" id="PF00436">
    <property type="entry name" value="SSB"/>
    <property type="match status" value="1"/>
</dbReference>
<evidence type="ECO:0000256" key="2">
    <source>
        <dbReference type="HAMAP-Rule" id="MF_00984"/>
    </source>
</evidence>
<dbReference type="HAMAP" id="MF_00984">
    <property type="entry name" value="SSB"/>
    <property type="match status" value="1"/>
</dbReference>
<name>A0A3E1NQQ5_9BACT</name>
<comment type="caution">
    <text evidence="4">The sequence shown here is derived from an EMBL/GenBank/DDBJ whole genome shotgun (WGS) entry which is preliminary data.</text>
</comment>
<dbReference type="PANTHER" id="PTHR10302">
    <property type="entry name" value="SINGLE-STRANDED DNA-BINDING PROTEIN"/>
    <property type="match status" value="1"/>
</dbReference>
<dbReference type="InterPro" id="IPR012340">
    <property type="entry name" value="NA-bd_OB-fold"/>
</dbReference>
<dbReference type="GO" id="GO:0003697">
    <property type="term" value="F:single-stranded DNA binding"/>
    <property type="evidence" value="ECO:0007669"/>
    <property type="project" value="UniProtKB-UniRule"/>
</dbReference>
<keyword evidence="1 2" id="KW-0238">DNA-binding</keyword>
<comment type="caution">
    <text evidence="2">Lacks conserved residue(s) required for the propagation of feature annotation.</text>
</comment>
<gene>
    <name evidence="4" type="primary">ssb</name>
    <name evidence="4" type="ORF">DXN05_04640</name>
</gene>
<dbReference type="OrthoDB" id="9809878at2"/>
<comment type="subunit">
    <text evidence="2">Homotetramer.</text>
</comment>
<dbReference type="AlphaFoldDB" id="A0A3E1NQQ5"/>
<dbReference type="Proteomes" id="UP000261284">
    <property type="component" value="Unassembled WGS sequence"/>
</dbReference>
<dbReference type="PROSITE" id="PS50935">
    <property type="entry name" value="SSB"/>
    <property type="match status" value="1"/>
</dbReference>
<dbReference type="NCBIfam" id="TIGR00621">
    <property type="entry name" value="ssb"/>
    <property type="match status" value="1"/>
</dbReference>
<dbReference type="InterPro" id="IPR000424">
    <property type="entry name" value="Primosome_PriB/ssb"/>
</dbReference>
<dbReference type="Gene3D" id="2.40.50.140">
    <property type="entry name" value="Nucleic acid-binding proteins"/>
    <property type="match status" value="1"/>
</dbReference>
<dbReference type="PANTHER" id="PTHR10302:SF27">
    <property type="entry name" value="SINGLE-STRANDED DNA-BINDING PROTEIN"/>
    <property type="match status" value="1"/>
</dbReference>
<sequence>MNNIRNKVQLIGNLGNNPEVTAFGEGKKRVKFHIATHEYYRNNKGEKVVETYWHTVVAWGKTGEIAEKHFSKGSEVVIEGKLISRSFKGRDGINRTVTEIQALDLMMLAKKAS</sequence>
<dbReference type="PIRSF" id="PIRSF002070">
    <property type="entry name" value="SSB"/>
    <property type="match status" value="1"/>
</dbReference>
<dbReference type="GO" id="GO:0009295">
    <property type="term" value="C:nucleoid"/>
    <property type="evidence" value="ECO:0007669"/>
    <property type="project" value="TreeGrafter"/>
</dbReference>
<reference evidence="4 5" key="1">
    <citation type="submission" date="2018-08" db="EMBL/GenBank/DDBJ databases">
        <title>Chitinophagaceae sp. K23C18032701, a novel bacterium isolated from forest soil.</title>
        <authorList>
            <person name="Wang C."/>
        </authorList>
    </citation>
    <scope>NUCLEOTIDE SEQUENCE [LARGE SCALE GENOMIC DNA]</scope>
    <source>
        <strain evidence="4 5">K23C18032701</strain>
    </source>
</reference>
<dbReference type="CDD" id="cd04496">
    <property type="entry name" value="SSB_OBF"/>
    <property type="match status" value="1"/>
</dbReference>
<dbReference type="RefSeq" id="WP_116846018.1">
    <property type="nucleotide sequence ID" value="NZ_QTJU01000001.1"/>
</dbReference>
<evidence type="ECO:0000256" key="3">
    <source>
        <dbReference type="PIRNR" id="PIRNR002070"/>
    </source>
</evidence>
<accession>A0A3E1NQQ5</accession>
<dbReference type="InterPro" id="IPR011344">
    <property type="entry name" value="ssDNA-bd"/>
</dbReference>
<organism evidence="4 5">
    <name type="scientific">Deminuibacter soli</name>
    <dbReference type="NCBI Taxonomy" id="2291815"/>
    <lineage>
        <taxon>Bacteria</taxon>
        <taxon>Pseudomonadati</taxon>
        <taxon>Bacteroidota</taxon>
        <taxon>Chitinophagia</taxon>
        <taxon>Chitinophagales</taxon>
        <taxon>Chitinophagaceae</taxon>
        <taxon>Deminuibacter</taxon>
    </lineage>
</organism>
<dbReference type="SUPFAM" id="SSF50249">
    <property type="entry name" value="Nucleic acid-binding proteins"/>
    <property type="match status" value="1"/>
</dbReference>
<dbReference type="EMBL" id="QTJU01000001">
    <property type="protein sequence ID" value="RFM30262.1"/>
    <property type="molecule type" value="Genomic_DNA"/>
</dbReference>